<evidence type="ECO:0000313" key="7">
    <source>
        <dbReference type="EMBL" id="SVA71272.1"/>
    </source>
</evidence>
<feature type="non-terminal residue" evidence="7">
    <location>
        <position position="172"/>
    </location>
</feature>
<name>A0A381Y3N7_9ZZZZ</name>
<dbReference type="GO" id="GO:0016020">
    <property type="term" value="C:membrane"/>
    <property type="evidence" value="ECO:0007669"/>
    <property type="project" value="UniProtKB-SubCell"/>
</dbReference>
<dbReference type="Gene3D" id="3.30.479.30">
    <property type="entry name" value="Band 7 domain"/>
    <property type="match status" value="1"/>
</dbReference>
<dbReference type="CDD" id="cd03405">
    <property type="entry name" value="SPFH_HflC"/>
    <property type="match status" value="1"/>
</dbReference>
<evidence type="ECO:0000256" key="4">
    <source>
        <dbReference type="ARBA" id="ARBA00022989"/>
    </source>
</evidence>
<evidence type="ECO:0000256" key="1">
    <source>
        <dbReference type="ARBA" id="ARBA00004370"/>
    </source>
</evidence>
<evidence type="ECO:0000256" key="5">
    <source>
        <dbReference type="ARBA" id="ARBA00023136"/>
    </source>
</evidence>
<keyword evidence="3" id="KW-0812">Transmembrane</keyword>
<protein>
    <recommendedName>
        <fullName evidence="6">Band 7 domain-containing protein</fullName>
    </recommendedName>
</protein>
<accession>A0A381Y3N7</accession>
<comment type="subcellular location">
    <subcellularLocation>
        <location evidence="1">Membrane</location>
    </subcellularLocation>
</comment>
<dbReference type="PANTHER" id="PTHR42911:SF1">
    <property type="entry name" value="MODULATOR OF FTSH PROTEASE HFLC"/>
    <property type="match status" value="1"/>
</dbReference>
<dbReference type="AlphaFoldDB" id="A0A381Y3N7"/>
<keyword evidence="5" id="KW-0472">Membrane</keyword>
<dbReference type="SMART" id="SM00244">
    <property type="entry name" value="PHB"/>
    <property type="match status" value="1"/>
</dbReference>
<feature type="domain" description="Band 7" evidence="6">
    <location>
        <begin position="21"/>
        <end position="172"/>
    </location>
</feature>
<dbReference type="SUPFAM" id="SSF117892">
    <property type="entry name" value="Band 7/SPFH domain"/>
    <property type="match status" value="1"/>
</dbReference>
<organism evidence="7">
    <name type="scientific">marine metagenome</name>
    <dbReference type="NCBI Taxonomy" id="408172"/>
    <lineage>
        <taxon>unclassified sequences</taxon>
        <taxon>metagenomes</taxon>
        <taxon>ecological metagenomes</taxon>
    </lineage>
</organism>
<sequence>MGSRLNFLIVIFIVGVFVVRASVFTVDEREHALKFRFGEIVQSDYEPGIHFKIPFINDVMKYPDRILNYDQSEEKFLTGEKKNLIVDYFITWRIVDPGQYYRAAGGDEIFALERLSAIVKEGIKAQFSQRTVQEVVSAERSELMEGMLVQARESAPALGIEVVDVRVMRIDL</sequence>
<reference evidence="7" key="1">
    <citation type="submission" date="2018-05" db="EMBL/GenBank/DDBJ databases">
        <authorList>
            <person name="Lanie J.A."/>
            <person name="Ng W.-L."/>
            <person name="Kazmierczak K.M."/>
            <person name="Andrzejewski T.M."/>
            <person name="Davidsen T.M."/>
            <person name="Wayne K.J."/>
            <person name="Tettelin H."/>
            <person name="Glass J.I."/>
            <person name="Rusch D."/>
            <person name="Podicherti R."/>
            <person name="Tsui H.-C.T."/>
            <person name="Winkler M.E."/>
        </authorList>
    </citation>
    <scope>NUCLEOTIDE SEQUENCE</scope>
</reference>
<dbReference type="EMBL" id="UINC01017252">
    <property type="protein sequence ID" value="SVA71272.1"/>
    <property type="molecule type" value="Genomic_DNA"/>
</dbReference>
<dbReference type="InterPro" id="IPR001107">
    <property type="entry name" value="Band_7"/>
</dbReference>
<dbReference type="Pfam" id="PF01145">
    <property type="entry name" value="Band_7"/>
    <property type="match status" value="1"/>
</dbReference>
<evidence type="ECO:0000256" key="2">
    <source>
        <dbReference type="ARBA" id="ARBA00007862"/>
    </source>
</evidence>
<gene>
    <name evidence="7" type="ORF">METZ01_LOCUS124126</name>
</gene>
<evidence type="ECO:0000259" key="6">
    <source>
        <dbReference type="SMART" id="SM00244"/>
    </source>
</evidence>
<dbReference type="InterPro" id="IPR036013">
    <property type="entry name" value="Band_7/SPFH_dom_sf"/>
</dbReference>
<comment type="similarity">
    <text evidence="2">Belongs to the band 7/mec-2 family. HflC subfamily.</text>
</comment>
<dbReference type="PANTHER" id="PTHR42911">
    <property type="entry name" value="MODULATOR OF FTSH PROTEASE HFLC"/>
    <property type="match status" value="1"/>
</dbReference>
<dbReference type="InterPro" id="IPR010200">
    <property type="entry name" value="HflC"/>
</dbReference>
<keyword evidence="4" id="KW-1133">Transmembrane helix</keyword>
<evidence type="ECO:0000256" key="3">
    <source>
        <dbReference type="ARBA" id="ARBA00022692"/>
    </source>
</evidence>
<proteinExistence type="inferred from homology"/>